<proteinExistence type="predicted"/>
<dbReference type="Pfam" id="PF07690">
    <property type="entry name" value="MFS_1"/>
    <property type="match status" value="1"/>
</dbReference>
<evidence type="ECO:0000313" key="5">
    <source>
        <dbReference type="EMBL" id="BBZ37525.1"/>
    </source>
</evidence>
<dbReference type="InterPro" id="IPR011701">
    <property type="entry name" value="MFS"/>
</dbReference>
<evidence type="ECO:0000256" key="4">
    <source>
        <dbReference type="ARBA" id="ARBA00023136"/>
    </source>
</evidence>
<protein>
    <submittedName>
        <fullName evidence="5">MFS transporter</fullName>
    </submittedName>
</protein>
<dbReference type="PROSITE" id="PS50850">
    <property type="entry name" value="MFS"/>
    <property type="match status" value="1"/>
</dbReference>
<dbReference type="Proteomes" id="UP000467385">
    <property type="component" value="Chromosome"/>
</dbReference>
<evidence type="ECO:0000256" key="3">
    <source>
        <dbReference type="ARBA" id="ARBA00022989"/>
    </source>
</evidence>
<keyword evidence="6" id="KW-1185">Reference proteome</keyword>
<sequence length="563" mass="58114">MVQTIVPPDQRTDAVSIGGSPRARAWTLAVACMGVGLVVASMTALNTALPDLAVATSATQAQLTWVVDGYTVALACLLLPAGAIGDRYGRRGALLAGLVIFALGSIAPALLHSPVQIIAGRSLAGVGAALVMPATLSLLTVAYPKADRMKAVGLWAGTAGSGGVLGMLGSGLLLRFWDWHAIFWSLGIAGLAIFALGCTVASSRDTTAPGVDWLGAVLIGAAVAIAVAAILEAPDRGWSDPLVWGGLVAGAVIAAVFGVVEFRRRHPLLDVRLFADPGFATGVASIVILFGATFGFFYVGMQYVQQIMGYSPLTTAIAFGPFMVPLGIFSALSFWYVPKLGLRVVLFVGTALMAVGFACMCRLDLHSTYGEFAWPTLILATGIGMCTAPTTSAIMGAVPDEKQGVASAVNDTSREMGGALGIAVAGSILAGRYSHELEARLANFPEPVRRPAADSLAKAVEVAGKLGPQGRELAEVSKTAFLTAMHASTIAMAVIVGIAAVLIGVWAPGREGQQLRSVRRILAARRKSENPSGGSAIALRSDQVRIGERATSGPRGGDPICRT</sequence>
<dbReference type="InterPro" id="IPR036259">
    <property type="entry name" value="MFS_trans_sf"/>
</dbReference>
<accession>A0A1X1TA70</accession>
<gene>
    <name evidence="5" type="ORF">MCNS_05880</name>
</gene>
<dbReference type="CDD" id="cd17321">
    <property type="entry name" value="MFS_MMR_MDR_like"/>
    <property type="match status" value="1"/>
</dbReference>
<organism evidence="5 6">
    <name type="scientific">Mycobacterium conspicuum</name>
    <dbReference type="NCBI Taxonomy" id="44010"/>
    <lineage>
        <taxon>Bacteria</taxon>
        <taxon>Bacillati</taxon>
        <taxon>Actinomycetota</taxon>
        <taxon>Actinomycetes</taxon>
        <taxon>Mycobacteriales</taxon>
        <taxon>Mycobacteriaceae</taxon>
        <taxon>Mycobacterium</taxon>
    </lineage>
</organism>
<evidence type="ECO:0000256" key="2">
    <source>
        <dbReference type="ARBA" id="ARBA00022692"/>
    </source>
</evidence>
<name>A0A1X1TA70_9MYCO</name>
<keyword evidence="3" id="KW-1133">Transmembrane helix</keyword>
<dbReference type="GO" id="GO:0022857">
    <property type="term" value="F:transmembrane transporter activity"/>
    <property type="evidence" value="ECO:0007669"/>
    <property type="project" value="InterPro"/>
</dbReference>
<dbReference type="InterPro" id="IPR020846">
    <property type="entry name" value="MFS_dom"/>
</dbReference>
<dbReference type="Gene3D" id="1.20.1250.20">
    <property type="entry name" value="MFS general substrate transporter like domains"/>
    <property type="match status" value="2"/>
</dbReference>
<dbReference type="SUPFAM" id="SSF103473">
    <property type="entry name" value="MFS general substrate transporter"/>
    <property type="match status" value="2"/>
</dbReference>
<dbReference type="STRING" id="44010.AWC00_14670"/>
<dbReference type="AlphaFoldDB" id="A0A1X1TA70"/>
<dbReference type="GO" id="GO:0005886">
    <property type="term" value="C:plasma membrane"/>
    <property type="evidence" value="ECO:0007669"/>
    <property type="project" value="UniProtKB-SubCell"/>
</dbReference>
<dbReference type="RefSeq" id="WP_085233436.1">
    <property type="nucleotide sequence ID" value="NZ_AP022613.1"/>
</dbReference>
<evidence type="ECO:0000313" key="6">
    <source>
        <dbReference type="Proteomes" id="UP000467385"/>
    </source>
</evidence>
<keyword evidence="2" id="KW-0812">Transmembrane</keyword>
<dbReference type="OrthoDB" id="9781469at2"/>
<dbReference type="EMBL" id="AP022613">
    <property type="protein sequence ID" value="BBZ37525.1"/>
    <property type="molecule type" value="Genomic_DNA"/>
</dbReference>
<dbReference type="PANTHER" id="PTHR42718:SF42">
    <property type="entry name" value="EXPORT PROTEIN"/>
    <property type="match status" value="1"/>
</dbReference>
<dbReference type="PANTHER" id="PTHR42718">
    <property type="entry name" value="MAJOR FACILITATOR SUPERFAMILY MULTIDRUG TRANSPORTER MFSC"/>
    <property type="match status" value="1"/>
</dbReference>
<reference evidence="5 6" key="1">
    <citation type="journal article" date="2019" name="Emerg. Microbes Infect.">
        <title>Comprehensive subspecies identification of 175 nontuberculous mycobacteria species based on 7547 genomic profiles.</title>
        <authorList>
            <person name="Matsumoto Y."/>
            <person name="Kinjo T."/>
            <person name="Motooka D."/>
            <person name="Nabeya D."/>
            <person name="Jung N."/>
            <person name="Uechi K."/>
            <person name="Horii T."/>
            <person name="Iida T."/>
            <person name="Fujita J."/>
            <person name="Nakamura S."/>
        </authorList>
    </citation>
    <scope>NUCLEOTIDE SEQUENCE [LARGE SCALE GENOMIC DNA]</scope>
    <source>
        <strain evidence="5 6">JCM 14738</strain>
    </source>
</reference>
<evidence type="ECO:0000256" key="1">
    <source>
        <dbReference type="ARBA" id="ARBA00004651"/>
    </source>
</evidence>
<keyword evidence="4" id="KW-0472">Membrane</keyword>
<comment type="subcellular location">
    <subcellularLocation>
        <location evidence="1">Cell membrane</location>
        <topology evidence="1">Multi-pass membrane protein</topology>
    </subcellularLocation>
</comment>